<reference evidence="1" key="2">
    <citation type="submission" date="2015-07" db="EMBL/GenBank/DDBJ databases">
        <title>Plasmids, circular viruses and viroids from rat gut.</title>
        <authorList>
            <person name="Jorgensen T.J."/>
            <person name="Hansen M.A."/>
            <person name="Xu Z."/>
            <person name="Tabak M.A."/>
            <person name="Sorensen S.J."/>
            <person name="Hansen L.H."/>
        </authorList>
    </citation>
    <scope>NUCLEOTIDE SEQUENCE</scope>
    <source>
        <plasmid evidence="1">pRGFK1728</plasmid>
    </source>
</reference>
<evidence type="ECO:0000313" key="1">
    <source>
        <dbReference type="EMBL" id="CRY97764.1"/>
    </source>
</evidence>
<protein>
    <submittedName>
        <fullName evidence="1">Uncharacterized protein</fullName>
    </submittedName>
</protein>
<dbReference type="AlphaFoldDB" id="A0A0H5Q8P7"/>
<accession>A0A0H5Q8P7</accession>
<reference evidence="1" key="1">
    <citation type="submission" date="2015-06" db="EMBL/GenBank/DDBJ databases">
        <authorList>
            <person name="Joergensen T."/>
        </authorList>
    </citation>
    <scope>NUCLEOTIDE SEQUENCE</scope>
    <source>
        <plasmid evidence="1">pRGFK1728</plasmid>
    </source>
</reference>
<geneLocation type="plasmid" evidence="1">
    <name>pRGFK1728</name>
</geneLocation>
<name>A0A0H5Q8P7_9ZZZZ</name>
<sequence>MMGQGNVVMAFRKRAKKWGYENIRIYKVYRDGRYVPGLWEVIAHEPLSGQQVSVELDEVAMSRKFRHTCR</sequence>
<dbReference type="EMBL" id="LN854231">
    <property type="protein sequence ID" value="CRY97764.1"/>
    <property type="molecule type" value="Genomic_DNA"/>
</dbReference>
<organism evidence="1">
    <name type="scientific">uncultured prokaryote</name>
    <dbReference type="NCBI Taxonomy" id="198431"/>
    <lineage>
        <taxon>unclassified sequences</taxon>
        <taxon>environmental samples</taxon>
    </lineage>
</organism>
<keyword evidence="1" id="KW-0614">Plasmid</keyword>
<proteinExistence type="predicted"/>